<evidence type="ECO:0000313" key="2">
    <source>
        <dbReference type="Proteomes" id="UP000007364"/>
    </source>
</evidence>
<reference evidence="1 2" key="1">
    <citation type="journal article" date="2012" name="J. Bacteriol.">
        <title>Genome Sequence of Galbibacter marinum Type Strain ck-I2-15.</title>
        <authorList>
            <person name="Lai Q."/>
            <person name="Li C."/>
            <person name="Shao Z."/>
        </authorList>
    </citation>
    <scope>NUCLEOTIDE SEQUENCE [LARGE SCALE GENOMIC DNA]</scope>
    <source>
        <strain evidence="2">ck-I2-15</strain>
    </source>
</reference>
<dbReference type="AlphaFoldDB" id="K2PTL8"/>
<dbReference type="Proteomes" id="UP000007364">
    <property type="component" value="Unassembled WGS sequence"/>
</dbReference>
<gene>
    <name evidence="1" type="ORF">I215_05140</name>
</gene>
<dbReference type="EMBL" id="AMSG01000004">
    <property type="protein sequence ID" value="EKF55910.1"/>
    <property type="molecule type" value="Genomic_DNA"/>
</dbReference>
<evidence type="ECO:0000313" key="1">
    <source>
        <dbReference type="EMBL" id="EKF55910.1"/>
    </source>
</evidence>
<dbReference type="OrthoDB" id="880459at2"/>
<name>K2PTL8_9FLAO</name>
<organism evidence="1 2">
    <name type="scientific">Galbibacter marinus</name>
    <dbReference type="NCBI Taxonomy" id="555500"/>
    <lineage>
        <taxon>Bacteria</taxon>
        <taxon>Pseudomonadati</taxon>
        <taxon>Bacteroidota</taxon>
        <taxon>Flavobacteriia</taxon>
        <taxon>Flavobacteriales</taxon>
        <taxon>Flavobacteriaceae</taxon>
        <taxon>Galbibacter</taxon>
    </lineage>
</organism>
<accession>K2PTL8</accession>
<dbReference type="STRING" id="555500.I215_05140"/>
<protein>
    <submittedName>
        <fullName evidence="1">Uncharacterized protein</fullName>
    </submittedName>
</protein>
<dbReference type="RefSeq" id="WP_008990900.1">
    <property type="nucleotide sequence ID" value="NZ_AMSG01000004.1"/>
</dbReference>
<sequence>MILGPFLFSGSGEIDTDNKKIVELSIYPTTGYNEYLFSDDMYGEFLQYCEGKNPKKRLLLSPGESFNNFNYQKGYHYIIKAEKITLNHALKDNSSVIYEYIETLSKQRAALPTSTTEVIMEVAPVKVNFMPRGKEPRKAFLIKITNEARPRPLTRIEGFEFEKGYIYRLRVTKIIHPETYKERFILSEILAKIK</sequence>
<comment type="caution">
    <text evidence="1">The sequence shown here is derived from an EMBL/GenBank/DDBJ whole genome shotgun (WGS) entry which is preliminary data.</text>
</comment>
<keyword evidence="2" id="KW-1185">Reference proteome</keyword>
<proteinExistence type="predicted"/>